<evidence type="ECO:0000313" key="1">
    <source>
        <dbReference type="EMBL" id="KAK3775279.1"/>
    </source>
</evidence>
<protein>
    <submittedName>
        <fullName evidence="1">Uncharacterized protein</fullName>
    </submittedName>
</protein>
<gene>
    <name evidence="1" type="ORF">RRG08_044955</name>
</gene>
<comment type="caution">
    <text evidence="1">The sequence shown here is derived from an EMBL/GenBank/DDBJ whole genome shotgun (WGS) entry which is preliminary data.</text>
</comment>
<keyword evidence="2" id="KW-1185">Reference proteome</keyword>
<dbReference type="EMBL" id="JAWDGP010003346">
    <property type="protein sequence ID" value="KAK3775279.1"/>
    <property type="molecule type" value="Genomic_DNA"/>
</dbReference>
<dbReference type="AlphaFoldDB" id="A0AAE0ZTI6"/>
<name>A0AAE0ZTI6_9GAST</name>
<proteinExistence type="predicted"/>
<accession>A0AAE0ZTI6</accession>
<organism evidence="1 2">
    <name type="scientific">Elysia crispata</name>
    <name type="common">lettuce slug</name>
    <dbReference type="NCBI Taxonomy" id="231223"/>
    <lineage>
        <taxon>Eukaryota</taxon>
        <taxon>Metazoa</taxon>
        <taxon>Spiralia</taxon>
        <taxon>Lophotrochozoa</taxon>
        <taxon>Mollusca</taxon>
        <taxon>Gastropoda</taxon>
        <taxon>Heterobranchia</taxon>
        <taxon>Euthyneura</taxon>
        <taxon>Panpulmonata</taxon>
        <taxon>Sacoglossa</taxon>
        <taxon>Placobranchoidea</taxon>
        <taxon>Plakobranchidae</taxon>
        <taxon>Elysia</taxon>
    </lineage>
</organism>
<reference evidence="1" key="1">
    <citation type="journal article" date="2023" name="G3 (Bethesda)">
        <title>A reference genome for the long-term kleptoplast-retaining sea slug Elysia crispata morphotype clarki.</title>
        <authorList>
            <person name="Eastman K.E."/>
            <person name="Pendleton A.L."/>
            <person name="Shaikh M.A."/>
            <person name="Suttiyut T."/>
            <person name="Ogas R."/>
            <person name="Tomko P."/>
            <person name="Gavelis G."/>
            <person name="Widhalm J.R."/>
            <person name="Wisecaver J.H."/>
        </authorList>
    </citation>
    <scope>NUCLEOTIDE SEQUENCE</scope>
    <source>
        <strain evidence="1">ECLA1</strain>
    </source>
</reference>
<evidence type="ECO:0000313" key="2">
    <source>
        <dbReference type="Proteomes" id="UP001283361"/>
    </source>
</evidence>
<sequence length="206" mass="23645">MSHLRNPINFSGSKLTVCGLTSRPSRRDLRRVLLLAMKSWVAQVTWNLRTLLSIPRRLDGISEHYCCSVAGYMESQNITADPSQVRGILRTLLSIPRRLEVTWNLRTLLLIPRRLDCISEHYCRSLAGYMESQNITVDPSQVRWNLRTLLSILRRLDGISEFSVDPSQKTQTWRHTDISKQAGDKITIMATRRTNQSTAQFTNCQS</sequence>
<dbReference type="Proteomes" id="UP001283361">
    <property type="component" value="Unassembled WGS sequence"/>
</dbReference>